<dbReference type="InterPro" id="IPR002403">
    <property type="entry name" value="Cyt_P450_E_grp-IV"/>
</dbReference>
<proteinExistence type="inferred from homology"/>
<dbReference type="GO" id="GO:0004497">
    <property type="term" value="F:monooxygenase activity"/>
    <property type="evidence" value="ECO:0007669"/>
    <property type="project" value="UniProtKB-KW"/>
</dbReference>
<evidence type="ECO:0000256" key="3">
    <source>
        <dbReference type="ARBA" id="ARBA00022617"/>
    </source>
</evidence>
<reference evidence="10 11" key="1">
    <citation type="submission" date="2015-06" db="EMBL/GenBank/DDBJ databases">
        <title>Survival trade-offs in plant roots during colonization by closely related pathogenic and mutualistic fungi.</title>
        <authorList>
            <person name="Hacquard S."/>
            <person name="Kracher B."/>
            <person name="Hiruma K."/>
            <person name="Weinman A."/>
            <person name="Muench P."/>
            <person name="Garrido Oter R."/>
            <person name="Ver Loren van Themaat E."/>
            <person name="Dallerey J.-F."/>
            <person name="Damm U."/>
            <person name="Henrissat B."/>
            <person name="Lespinet O."/>
            <person name="Thon M."/>
            <person name="Kemen E."/>
            <person name="McHardy A.C."/>
            <person name="Schulze-Lefert P."/>
            <person name="O'Connell R.J."/>
        </authorList>
    </citation>
    <scope>NUCLEOTIDE SEQUENCE [LARGE SCALE GENOMIC DNA]</scope>
    <source>
        <strain evidence="10 11">MAFF 238704</strain>
    </source>
</reference>
<evidence type="ECO:0000256" key="5">
    <source>
        <dbReference type="ARBA" id="ARBA00023004"/>
    </source>
</evidence>
<keyword evidence="8" id="KW-0560">Oxidoreductase</keyword>
<dbReference type="SUPFAM" id="SSF48264">
    <property type="entry name" value="Cytochrome P450"/>
    <property type="match status" value="1"/>
</dbReference>
<organism evidence="10 11">
    <name type="scientific">Colletotrichum incanum</name>
    <name type="common">Soybean anthracnose fungus</name>
    <dbReference type="NCBI Taxonomy" id="1573173"/>
    <lineage>
        <taxon>Eukaryota</taxon>
        <taxon>Fungi</taxon>
        <taxon>Dikarya</taxon>
        <taxon>Ascomycota</taxon>
        <taxon>Pezizomycotina</taxon>
        <taxon>Sordariomycetes</taxon>
        <taxon>Hypocreomycetidae</taxon>
        <taxon>Glomerellales</taxon>
        <taxon>Glomerellaceae</taxon>
        <taxon>Colletotrichum</taxon>
        <taxon>Colletotrichum spaethianum species complex</taxon>
    </lineage>
</organism>
<dbReference type="GO" id="GO:0020037">
    <property type="term" value="F:heme binding"/>
    <property type="evidence" value="ECO:0007669"/>
    <property type="project" value="InterPro"/>
</dbReference>
<dbReference type="AlphaFoldDB" id="A0A162MYN5"/>
<dbReference type="Gene3D" id="1.10.630.10">
    <property type="entry name" value="Cytochrome P450"/>
    <property type="match status" value="1"/>
</dbReference>
<evidence type="ECO:0000256" key="4">
    <source>
        <dbReference type="ARBA" id="ARBA00022723"/>
    </source>
</evidence>
<dbReference type="InterPro" id="IPR001128">
    <property type="entry name" value="Cyt_P450"/>
</dbReference>
<feature type="binding site" description="axial binding residue" evidence="7">
    <location>
        <position position="545"/>
    </location>
    <ligand>
        <name>heme</name>
        <dbReference type="ChEBI" id="CHEBI:30413"/>
    </ligand>
    <ligandPart>
        <name>Fe</name>
        <dbReference type="ChEBI" id="CHEBI:18248"/>
    </ligandPart>
</feature>
<dbReference type="PRINTS" id="PR00465">
    <property type="entry name" value="EP450IV"/>
</dbReference>
<dbReference type="EMBL" id="LFIW01000652">
    <property type="protein sequence ID" value="KZL85333.1"/>
    <property type="molecule type" value="Genomic_DNA"/>
</dbReference>
<keyword evidence="9" id="KW-1133">Transmembrane helix</keyword>
<evidence type="ECO:0000256" key="9">
    <source>
        <dbReference type="SAM" id="Phobius"/>
    </source>
</evidence>
<evidence type="ECO:0000256" key="7">
    <source>
        <dbReference type="PIRSR" id="PIRSR602403-1"/>
    </source>
</evidence>
<comment type="caution">
    <text evidence="10">The sequence shown here is derived from an EMBL/GenBank/DDBJ whole genome shotgun (WGS) entry which is preliminary data.</text>
</comment>
<dbReference type="PANTHER" id="PTHR24305:SF232">
    <property type="entry name" value="P450, PUTATIVE (EUROFUNG)-RELATED"/>
    <property type="match status" value="1"/>
</dbReference>
<comment type="similarity">
    <text evidence="2 8">Belongs to the cytochrome P450 family.</text>
</comment>
<evidence type="ECO:0000313" key="11">
    <source>
        <dbReference type="Proteomes" id="UP000076584"/>
    </source>
</evidence>
<gene>
    <name evidence="10" type="ORF">CI238_07363</name>
</gene>
<dbReference type="PANTHER" id="PTHR24305">
    <property type="entry name" value="CYTOCHROME P450"/>
    <property type="match status" value="1"/>
</dbReference>
<keyword evidence="9" id="KW-0812">Transmembrane</keyword>
<dbReference type="GO" id="GO:0016705">
    <property type="term" value="F:oxidoreductase activity, acting on paired donors, with incorporation or reduction of molecular oxygen"/>
    <property type="evidence" value="ECO:0007669"/>
    <property type="project" value="InterPro"/>
</dbReference>
<keyword evidence="11" id="KW-1185">Reference proteome</keyword>
<name>A0A162MYN5_COLIC</name>
<dbReference type="PRINTS" id="PR00385">
    <property type="entry name" value="P450"/>
</dbReference>
<evidence type="ECO:0000256" key="1">
    <source>
        <dbReference type="ARBA" id="ARBA00001971"/>
    </source>
</evidence>
<keyword evidence="5 7" id="KW-0408">Iron</keyword>
<evidence type="ECO:0000256" key="6">
    <source>
        <dbReference type="ARBA" id="ARBA00023033"/>
    </source>
</evidence>
<dbReference type="InterPro" id="IPR050121">
    <property type="entry name" value="Cytochrome_P450_monoxygenase"/>
</dbReference>
<dbReference type="GO" id="GO:0005506">
    <property type="term" value="F:iron ion binding"/>
    <property type="evidence" value="ECO:0007669"/>
    <property type="project" value="InterPro"/>
</dbReference>
<keyword evidence="9" id="KW-0472">Membrane</keyword>
<keyword evidence="4 7" id="KW-0479">Metal-binding</keyword>
<accession>A0A162MYN5</accession>
<dbReference type="InterPro" id="IPR017972">
    <property type="entry name" value="Cyt_P450_CS"/>
</dbReference>
<dbReference type="Proteomes" id="UP000076584">
    <property type="component" value="Unassembled WGS sequence"/>
</dbReference>
<dbReference type="InterPro" id="IPR036396">
    <property type="entry name" value="Cyt_P450_sf"/>
</dbReference>
<dbReference type="Pfam" id="PF00067">
    <property type="entry name" value="p450"/>
    <property type="match status" value="2"/>
</dbReference>
<evidence type="ECO:0000256" key="2">
    <source>
        <dbReference type="ARBA" id="ARBA00010617"/>
    </source>
</evidence>
<feature type="transmembrane region" description="Helical" evidence="9">
    <location>
        <begin position="29"/>
        <end position="48"/>
    </location>
</feature>
<comment type="cofactor">
    <cofactor evidence="1 7">
        <name>heme</name>
        <dbReference type="ChEBI" id="CHEBI:30413"/>
    </cofactor>
</comment>
<evidence type="ECO:0000313" key="10">
    <source>
        <dbReference type="EMBL" id="KZL85333.1"/>
    </source>
</evidence>
<dbReference type="STRING" id="1573173.A0A162MYN5"/>
<dbReference type="PROSITE" id="PS00086">
    <property type="entry name" value="CYTOCHROME_P450"/>
    <property type="match status" value="1"/>
</dbReference>
<keyword evidence="6 8" id="KW-0503">Monooxygenase</keyword>
<protein>
    <submittedName>
        <fullName evidence="10">Cytochrome p450</fullName>
    </submittedName>
</protein>
<sequence>MASVGTTQPAMPAMFELGTLDNLGATHRLFGIVAASIAIALYALYQYLLPKPIAGIPFNASALQSIFGDIPAMLKNCNGTPLGWMASQGQRCNSPIFQLFVMPFSKPSVVVSDFREAQDILMRRKEFDRSDMTIDLLGGEIPQFHINLKTGPEWKGHRRLLQDLMTPQFLNRVAAPNIYTSATHLVDLWKTKARIADGRPFSAEQDIYFTALDAVLDFGFSDSYPHRALKPQLELLRALEDQPVQPARNLLVDPIEFAVVQPHESIQAILAAGDTIQDIADSGFVRLAWWWKGLQPRERKFVKMRAEFAKEQAALAINKLNKDTDEENESWVKSAVELVIQRERKFARKEGRDPVYWSPVMKDELLGFITAGHDTTSTTLCWGVKLLADCEHAQTRLRQELWAAHAKAHAENRAPSHNEISKTKIPYLDAVIEEILRLAHTVSVIERQCTQDTVILGHHIPEGTLVLLPNSGPSFTSPPIAIDEKLRSETSQLAAKERGIRLWPVDDMEAFRPERWLVLDKETGEEAYDATAGPAIPFGLGTRGCFGRKLAYLEMRLLVSLIIWNFELLPCDKEISSYEHIEGITSRPKQCYVRLGRVTA</sequence>
<keyword evidence="3 7" id="KW-0349">Heme</keyword>
<evidence type="ECO:0000256" key="8">
    <source>
        <dbReference type="RuleBase" id="RU000461"/>
    </source>
</evidence>